<accession>A0A316G122</accession>
<evidence type="ECO:0000256" key="1">
    <source>
        <dbReference type="ARBA" id="ARBA00005614"/>
    </source>
</evidence>
<protein>
    <recommendedName>
        <fullName evidence="3 5">acylphosphatase</fullName>
        <ecNumber evidence="2 5">3.6.1.7</ecNumber>
    </recommendedName>
</protein>
<dbReference type="PRINTS" id="PR00112">
    <property type="entry name" value="ACYLPHPHTASE"/>
</dbReference>
<dbReference type="OrthoDB" id="5295388at2"/>
<evidence type="ECO:0000256" key="4">
    <source>
        <dbReference type="ARBA" id="ARBA00047645"/>
    </source>
</evidence>
<dbReference type="InterPro" id="IPR017968">
    <property type="entry name" value="Acylphosphatase_CS"/>
</dbReference>
<name>A0A316G122_9GAMM</name>
<feature type="active site" evidence="5">
    <location>
        <position position="22"/>
    </location>
</feature>
<dbReference type="PANTHER" id="PTHR47268">
    <property type="entry name" value="ACYLPHOSPHATASE"/>
    <property type="match status" value="1"/>
</dbReference>
<reference evidence="8 9" key="1">
    <citation type="submission" date="2018-05" db="EMBL/GenBank/DDBJ databases">
        <title>Genomic Encyclopedia of Type Strains, Phase IV (KMG-IV): sequencing the most valuable type-strain genomes for metagenomic binning, comparative biology and taxonomic classification.</title>
        <authorList>
            <person name="Goeker M."/>
        </authorList>
    </citation>
    <scope>NUCLEOTIDE SEQUENCE [LARGE SCALE GENOMIC DNA]</scope>
    <source>
        <strain evidence="8 9">DSM 25350</strain>
    </source>
</reference>
<gene>
    <name evidence="8" type="ORF">C8D97_101403</name>
</gene>
<comment type="caution">
    <text evidence="8">The sequence shown here is derived from an EMBL/GenBank/DDBJ whole genome shotgun (WGS) entry which is preliminary data.</text>
</comment>
<dbReference type="InterPro" id="IPR001792">
    <property type="entry name" value="Acylphosphatase-like_dom"/>
</dbReference>
<dbReference type="AlphaFoldDB" id="A0A316G122"/>
<keyword evidence="9" id="KW-1185">Reference proteome</keyword>
<dbReference type="EC" id="3.6.1.7" evidence="2 5"/>
<evidence type="ECO:0000313" key="8">
    <source>
        <dbReference type="EMBL" id="PWK54549.1"/>
    </source>
</evidence>
<dbReference type="PROSITE" id="PS51160">
    <property type="entry name" value="ACYLPHOSPHATASE_3"/>
    <property type="match status" value="1"/>
</dbReference>
<dbReference type="RefSeq" id="WP_109761657.1">
    <property type="nucleotide sequence ID" value="NZ_QGGU01000001.1"/>
</dbReference>
<feature type="domain" description="Acylphosphatase-like" evidence="7">
    <location>
        <begin position="7"/>
        <end position="94"/>
    </location>
</feature>
<dbReference type="Proteomes" id="UP000245790">
    <property type="component" value="Unassembled WGS sequence"/>
</dbReference>
<dbReference type="InterPro" id="IPR036046">
    <property type="entry name" value="Acylphosphatase-like_dom_sf"/>
</dbReference>
<evidence type="ECO:0000256" key="3">
    <source>
        <dbReference type="ARBA" id="ARBA00015991"/>
    </source>
</evidence>
<dbReference type="Gene3D" id="3.30.70.100">
    <property type="match status" value="1"/>
</dbReference>
<organism evidence="8 9">
    <name type="scientific">Pleionea mediterranea</name>
    <dbReference type="NCBI Taxonomy" id="523701"/>
    <lineage>
        <taxon>Bacteria</taxon>
        <taxon>Pseudomonadati</taxon>
        <taxon>Pseudomonadota</taxon>
        <taxon>Gammaproteobacteria</taxon>
        <taxon>Oceanospirillales</taxon>
        <taxon>Pleioneaceae</taxon>
        <taxon>Pleionea</taxon>
    </lineage>
</organism>
<dbReference type="Pfam" id="PF00708">
    <property type="entry name" value="Acylphosphatase"/>
    <property type="match status" value="1"/>
</dbReference>
<dbReference type="NCBIfam" id="NF011022">
    <property type="entry name" value="PRK14451.1"/>
    <property type="match status" value="1"/>
</dbReference>
<dbReference type="PANTHER" id="PTHR47268:SF4">
    <property type="entry name" value="ACYLPHOSPHATASE"/>
    <property type="match status" value="1"/>
</dbReference>
<comment type="similarity">
    <text evidence="1 6">Belongs to the acylphosphatase family.</text>
</comment>
<comment type="catalytic activity">
    <reaction evidence="4 5">
        <text>an acyl phosphate + H2O = a carboxylate + phosphate + H(+)</text>
        <dbReference type="Rhea" id="RHEA:14965"/>
        <dbReference type="ChEBI" id="CHEBI:15377"/>
        <dbReference type="ChEBI" id="CHEBI:15378"/>
        <dbReference type="ChEBI" id="CHEBI:29067"/>
        <dbReference type="ChEBI" id="CHEBI:43474"/>
        <dbReference type="ChEBI" id="CHEBI:59918"/>
        <dbReference type="EC" id="3.6.1.7"/>
    </reaction>
</comment>
<proteinExistence type="inferred from homology"/>
<evidence type="ECO:0000256" key="5">
    <source>
        <dbReference type="PROSITE-ProRule" id="PRU00520"/>
    </source>
</evidence>
<evidence type="ECO:0000313" key="9">
    <source>
        <dbReference type="Proteomes" id="UP000245790"/>
    </source>
</evidence>
<evidence type="ECO:0000259" key="7">
    <source>
        <dbReference type="PROSITE" id="PS51160"/>
    </source>
</evidence>
<feature type="active site" evidence="5">
    <location>
        <position position="40"/>
    </location>
</feature>
<keyword evidence="5" id="KW-0378">Hydrolase</keyword>
<dbReference type="PROSITE" id="PS00151">
    <property type="entry name" value="ACYLPHOSPHATASE_2"/>
    <property type="match status" value="1"/>
</dbReference>
<evidence type="ECO:0000256" key="2">
    <source>
        <dbReference type="ARBA" id="ARBA00012150"/>
    </source>
</evidence>
<dbReference type="EMBL" id="QGGU01000001">
    <property type="protein sequence ID" value="PWK54549.1"/>
    <property type="molecule type" value="Genomic_DNA"/>
</dbReference>
<dbReference type="SUPFAM" id="SSF54975">
    <property type="entry name" value="Acylphosphatase/BLUF domain-like"/>
    <property type="match status" value="1"/>
</dbReference>
<sequence>MTIQNHRLHAFVSGKVQGVFYRASTEEQAKRIGLNGWVRNLTDGRVELVAVGDEDKLKQLLDWCYKGPENASVKDIHAVWDNTSEIYDDFKQRETC</sequence>
<dbReference type="InterPro" id="IPR020456">
    <property type="entry name" value="Acylphosphatase"/>
</dbReference>
<evidence type="ECO:0000256" key="6">
    <source>
        <dbReference type="RuleBase" id="RU004168"/>
    </source>
</evidence>
<dbReference type="GO" id="GO:0003998">
    <property type="term" value="F:acylphosphatase activity"/>
    <property type="evidence" value="ECO:0007669"/>
    <property type="project" value="UniProtKB-EC"/>
</dbReference>